<evidence type="ECO:0000259" key="2">
    <source>
        <dbReference type="Pfam" id="PF02517"/>
    </source>
</evidence>
<proteinExistence type="predicted"/>
<reference evidence="3 4" key="1">
    <citation type="journal article" date="2019" name="Int. J. Syst. Evol. Microbiol.">
        <title>The Global Catalogue of Microorganisms (GCM) 10K type strain sequencing project: providing services to taxonomists for standard genome sequencing and annotation.</title>
        <authorList>
            <consortium name="The Broad Institute Genomics Platform"/>
            <consortium name="The Broad Institute Genome Sequencing Center for Infectious Disease"/>
            <person name="Wu L."/>
            <person name="Ma J."/>
        </authorList>
    </citation>
    <scope>NUCLEOTIDE SEQUENCE [LARGE SCALE GENOMIC DNA]</scope>
    <source>
        <strain evidence="3 4">CGMCC 1.16026</strain>
    </source>
</reference>
<dbReference type="InterPro" id="IPR003675">
    <property type="entry name" value="Rce1/LyrA-like_dom"/>
</dbReference>
<keyword evidence="3" id="KW-0378">Hydrolase</keyword>
<keyword evidence="1" id="KW-0472">Membrane</keyword>
<dbReference type="PANTHER" id="PTHR39430">
    <property type="entry name" value="MEMBRANE-ASSOCIATED PROTEASE-RELATED"/>
    <property type="match status" value="1"/>
</dbReference>
<organism evidence="3 4">
    <name type="scientific">Halorubrum glutamatedens</name>
    <dbReference type="NCBI Taxonomy" id="2707018"/>
    <lineage>
        <taxon>Archaea</taxon>
        <taxon>Methanobacteriati</taxon>
        <taxon>Methanobacteriota</taxon>
        <taxon>Stenosarchaea group</taxon>
        <taxon>Halobacteria</taxon>
        <taxon>Halobacteriales</taxon>
        <taxon>Haloferacaceae</taxon>
        <taxon>Halorubrum</taxon>
    </lineage>
</organism>
<name>A0ABD5QVR2_9EURY</name>
<dbReference type="AlphaFoldDB" id="A0ABD5QVR2"/>
<dbReference type="PANTHER" id="PTHR39430:SF1">
    <property type="entry name" value="PROTEASE"/>
    <property type="match status" value="1"/>
</dbReference>
<feature type="domain" description="CAAX prenyl protease 2/Lysostaphin resistance protein A-like" evidence="2">
    <location>
        <begin position="155"/>
        <end position="254"/>
    </location>
</feature>
<dbReference type="RefSeq" id="WP_379749214.1">
    <property type="nucleotide sequence ID" value="NZ_JBHSKV010000021.1"/>
</dbReference>
<dbReference type="Pfam" id="PF02517">
    <property type="entry name" value="Rce1-like"/>
    <property type="match status" value="1"/>
</dbReference>
<feature type="transmembrane region" description="Helical" evidence="1">
    <location>
        <begin position="70"/>
        <end position="90"/>
    </location>
</feature>
<dbReference type="EC" id="3.4.-.-" evidence="3"/>
<dbReference type="GO" id="GO:0080120">
    <property type="term" value="P:CAAX-box protein maturation"/>
    <property type="evidence" value="ECO:0007669"/>
    <property type="project" value="UniProtKB-ARBA"/>
</dbReference>
<feature type="transmembrane region" description="Helical" evidence="1">
    <location>
        <begin position="287"/>
        <end position="312"/>
    </location>
</feature>
<evidence type="ECO:0000313" key="3">
    <source>
        <dbReference type="EMBL" id="MFC5136200.1"/>
    </source>
</evidence>
<feature type="transmembrane region" description="Helical" evidence="1">
    <location>
        <begin position="219"/>
        <end position="238"/>
    </location>
</feature>
<dbReference type="GO" id="GO:0004175">
    <property type="term" value="F:endopeptidase activity"/>
    <property type="evidence" value="ECO:0007669"/>
    <property type="project" value="UniProtKB-ARBA"/>
</dbReference>
<dbReference type="EMBL" id="JBHSKV010000021">
    <property type="protein sequence ID" value="MFC5136200.1"/>
    <property type="molecule type" value="Genomic_DNA"/>
</dbReference>
<feature type="transmembrane region" description="Helical" evidence="1">
    <location>
        <begin position="111"/>
        <end position="132"/>
    </location>
</feature>
<gene>
    <name evidence="3" type="ORF">ACFPJA_15930</name>
</gene>
<evidence type="ECO:0000313" key="4">
    <source>
        <dbReference type="Proteomes" id="UP001596145"/>
    </source>
</evidence>
<sequence length="333" mass="36010">MSKSNMPRDVDSPSKQAKRTLLAPFWNRTENRLRALWRILGAFILVATGSQVLPSVLFSNSDLPPSLLGLTQNIFTVVTVLLVIVIWARYVDRRRLTEYGLHVGPEWVRDAGAGVVIAFVAWGLALAVHLTVGWTHISAVLSPGNAANALPFAVALIAFVAQFLLVGIWEELLFRGLVLKNAAEGFHTQWFSERGAVLAGLVASSLLFGVVHVDQATSLPALGFWVLMGLVLGSVYVITDSLAIPIGIHFATNLAFNNVYGLSNVRPETAEVAAALLRPEFTGPTRFVGVSGLVNVGVVVLIAVLSIGYVAVQYDSIRVRVSPVYTVYSRSHN</sequence>
<protein>
    <submittedName>
        <fullName evidence="3">CPBP family intramembrane glutamic endopeptidase</fullName>
        <ecNumber evidence="3">3.4.-.-</ecNumber>
    </submittedName>
</protein>
<dbReference type="Proteomes" id="UP001596145">
    <property type="component" value="Unassembled WGS sequence"/>
</dbReference>
<feature type="transmembrane region" description="Helical" evidence="1">
    <location>
        <begin position="195"/>
        <end position="213"/>
    </location>
</feature>
<evidence type="ECO:0000256" key="1">
    <source>
        <dbReference type="SAM" id="Phobius"/>
    </source>
</evidence>
<comment type="caution">
    <text evidence="3">The sequence shown here is derived from an EMBL/GenBank/DDBJ whole genome shotgun (WGS) entry which is preliminary data.</text>
</comment>
<accession>A0ABD5QVR2</accession>
<keyword evidence="1" id="KW-1133">Transmembrane helix</keyword>
<feature type="transmembrane region" description="Helical" evidence="1">
    <location>
        <begin position="152"/>
        <end position="174"/>
    </location>
</feature>
<feature type="transmembrane region" description="Helical" evidence="1">
    <location>
        <begin position="35"/>
        <end position="58"/>
    </location>
</feature>
<keyword evidence="1" id="KW-0812">Transmembrane</keyword>
<keyword evidence="4" id="KW-1185">Reference proteome</keyword>